<evidence type="ECO:0000313" key="2">
    <source>
        <dbReference type="EMBL" id="SVB90088.1"/>
    </source>
</evidence>
<organism evidence="2">
    <name type="scientific">marine metagenome</name>
    <dbReference type="NCBI Taxonomy" id="408172"/>
    <lineage>
        <taxon>unclassified sequences</taxon>
        <taxon>metagenomes</taxon>
        <taxon>ecological metagenomes</taxon>
    </lineage>
</organism>
<reference evidence="2" key="1">
    <citation type="submission" date="2018-05" db="EMBL/GenBank/DDBJ databases">
        <authorList>
            <person name="Lanie J.A."/>
            <person name="Ng W.-L."/>
            <person name="Kazmierczak K.M."/>
            <person name="Andrzejewski T.M."/>
            <person name="Davidsen T.M."/>
            <person name="Wayne K.J."/>
            <person name="Tettelin H."/>
            <person name="Glass J.I."/>
            <person name="Rusch D."/>
            <person name="Podicherti R."/>
            <person name="Tsui H.-C.T."/>
            <person name="Winkler M.E."/>
        </authorList>
    </citation>
    <scope>NUCLEOTIDE SEQUENCE</scope>
</reference>
<name>A0A382HRZ6_9ZZZZ</name>
<feature type="transmembrane region" description="Helical" evidence="1">
    <location>
        <begin position="20"/>
        <end position="40"/>
    </location>
</feature>
<accession>A0A382HRZ6</accession>
<keyword evidence="1" id="KW-0812">Transmembrane</keyword>
<evidence type="ECO:0008006" key="3">
    <source>
        <dbReference type="Google" id="ProtNLM"/>
    </source>
</evidence>
<gene>
    <name evidence="2" type="ORF">METZ01_LOCUS242942</name>
</gene>
<sequence>MPVTPSSDPTQQQMQQMMKYMPVGICIIFAWFPSGFVLYFTAQTLVQLVQQALNFRKEGVSVRSVLFK</sequence>
<evidence type="ECO:0000256" key="1">
    <source>
        <dbReference type="SAM" id="Phobius"/>
    </source>
</evidence>
<proteinExistence type="predicted"/>
<keyword evidence="1" id="KW-0472">Membrane</keyword>
<dbReference type="AlphaFoldDB" id="A0A382HRZ6"/>
<protein>
    <recommendedName>
        <fullName evidence="3">Membrane protein insertase YidC</fullName>
    </recommendedName>
</protein>
<dbReference type="EMBL" id="UINC01062962">
    <property type="protein sequence ID" value="SVB90088.1"/>
    <property type="molecule type" value="Genomic_DNA"/>
</dbReference>
<keyword evidence="1" id="KW-1133">Transmembrane helix</keyword>